<evidence type="ECO:0000313" key="2">
    <source>
        <dbReference type="EMBL" id="AJM92698.1"/>
    </source>
</evidence>
<keyword evidence="3" id="KW-1185">Reference proteome</keyword>
<dbReference type="AlphaFoldDB" id="A0A0C5BSE1"/>
<keyword evidence="1" id="KW-0812">Transmembrane</keyword>
<name>A0A0C5BSE1_9ARCH</name>
<dbReference type="KEGG" id="nid:NPIRD3C_1486"/>
<dbReference type="STRING" id="1582439.NPIRD3C_1486"/>
<keyword evidence="1" id="KW-1133">Transmembrane helix</keyword>
<evidence type="ECO:0000313" key="3">
    <source>
        <dbReference type="Proteomes" id="UP000032027"/>
    </source>
</evidence>
<reference evidence="2 3" key="3">
    <citation type="journal article" date="2019" name="Int. J. Syst. Evol. Microbiol.">
        <title>Nitrosopumilus adriaticus sp. nov. and Nitrosopumilus piranensis sp. nov., two ammonia-oxidizing archaea from the Adriatic Sea and members of the class Nitrososphaeria.</title>
        <authorList>
            <person name="Bayer B."/>
            <person name="Vojvoda J."/>
            <person name="Reinthaler T."/>
            <person name="Reyes C."/>
            <person name="Pinto M."/>
            <person name="Herndl G.J."/>
        </authorList>
    </citation>
    <scope>NUCLEOTIDE SEQUENCE [LARGE SCALE GENOMIC DNA]</scope>
    <source>
        <strain evidence="2 3">D3C</strain>
    </source>
</reference>
<dbReference type="HOGENOM" id="CLU_1623393_0_0_2"/>
<dbReference type="GeneID" id="41600602"/>
<protein>
    <submittedName>
        <fullName evidence="2">Uncharacterized protein</fullName>
    </submittedName>
</protein>
<accession>A0A0C5BSE1</accession>
<gene>
    <name evidence="2" type="ORF">NPIRD3C_1486</name>
</gene>
<dbReference type="RefSeq" id="WP_148703493.1">
    <property type="nucleotide sequence ID" value="NZ_CP010868.1"/>
</dbReference>
<dbReference type="EMBL" id="CP010868">
    <property type="protein sequence ID" value="AJM92698.1"/>
    <property type="molecule type" value="Genomic_DNA"/>
</dbReference>
<dbReference type="PATRIC" id="fig|1582439.9.peg.1534"/>
<keyword evidence="1" id="KW-0472">Membrane</keyword>
<proteinExistence type="predicted"/>
<reference evidence="3" key="1">
    <citation type="submission" date="2015-02" db="EMBL/GenBank/DDBJ databases">
        <title>Characterization of two novel Thaumarchaeota isolated from the Northern Adriatic Sea.</title>
        <authorList>
            <person name="Bayer B."/>
            <person name="Vojvoda J."/>
            <person name="Offre P."/>
            <person name="Srivastava A."/>
            <person name="Elisabeth N."/>
            <person name="Garcia J.A.L."/>
            <person name="Schleper C."/>
            <person name="Herndl G.J."/>
        </authorList>
    </citation>
    <scope>NUCLEOTIDE SEQUENCE [LARGE SCALE GENOMIC DNA]</scope>
    <source>
        <strain evidence="3">D3C</strain>
    </source>
</reference>
<dbReference type="OrthoDB" id="385302at2157"/>
<dbReference type="Proteomes" id="UP000032027">
    <property type="component" value="Chromosome"/>
</dbReference>
<feature type="transmembrane region" description="Helical" evidence="1">
    <location>
        <begin position="7"/>
        <end position="30"/>
    </location>
</feature>
<reference evidence="2 3" key="2">
    <citation type="journal article" date="2016" name="ISME J.">
        <title>Physiological and genomic characterization of two novel marine thaumarchaeal strains indicates niche differentiation.</title>
        <authorList>
            <person name="Bayer B."/>
            <person name="Vojvoda J."/>
            <person name="Offre P."/>
            <person name="Alves R.J."/>
            <person name="Elisabeth N.H."/>
            <person name="Garcia J.A."/>
            <person name="Volland J.M."/>
            <person name="Srivastava A."/>
            <person name="Schleper C."/>
            <person name="Herndl G.J."/>
        </authorList>
    </citation>
    <scope>NUCLEOTIDE SEQUENCE [LARGE SCALE GENOMIC DNA]</scope>
    <source>
        <strain evidence="2 3">D3C</strain>
    </source>
</reference>
<organism evidence="2 3">
    <name type="scientific">Nitrosopumilus piranensis</name>
    <dbReference type="NCBI Taxonomy" id="1582439"/>
    <lineage>
        <taxon>Archaea</taxon>
        <taxon>Nitrososphaerota</taxon>
        <taxon>Nitrososphaeria</taxon>
        <taxon>Nitrosopumilales</taxon>
        <taxon>Nitrosopumilaceae</taxon>
        <taxon>Nitrosopumilus</taxon>
    </lineage>
</organism>
<evidence type="ECO:0000256" key="1">
    <source>
        <dbReference type="SAM" id="Phobius"/>
    </source>
</evidence>
<sequence length="163" mass="18733">MNKTEKISLITAIGTVIVAFAVGIQSYALLSEFESINRPWIGITKFEETPENKINYIYENFGKIPNTDGKIRVVWTEDIYDDFIEKMYDKPAQLEMGVLLPTQTLEQTINDLPLELIQKSKNGDPLYVGVLIKYDYLDNKEGEYGTMMEFVNGEFSIVKTWLK</sequence>